<dbReference type="InterPro" id="IPR008928">
    <property type="entry name" value="6-hairpin_glycosidase_sf"/>
</dbReference>
<dbReference type="SUPFAM" id="SSF48208">
    <property type="entry name" value="Six-hairpin glycosidases"/>
    <property type="match status" value="1"/>
</dbReference>
<accession>A0A4P1KD11</accession>
<dbReference type="GO" id="GO:0005975">
    <property type="term" value="P:carbohydrate metabolic process"/>
    <property type="evidence" value="ECO:0007669"/>
    <property type="project" value="InterPro"/>
</dbReference>
<proteinExistence type="predicted"/>
<dbReference type="EMBL" id="LR588407">
    <property type="protein sequence ID" value="VTO17453.1"/>
    <property type="molecule type" value="Genomic_DNA"/>
</dbReference>
<dbReference type="InterPro" id="IPR032856">
    <property type="entry name" value="GDE_N_bis"/>
</dbReference>
<name>A0A4P1KD11_9CAUL</name>
<feature type="compositionally biased region" description="Basic residues" evidence="1">
    <location>
        <begin position="500"/>
        <end position="519"/>
    </location>
</feature>
<evidence type="ECO:0000313" key="4">
    <source>
        <dbReference type="Proteomes" id="UP000309952"/>
    </source>
</evidence>
<sequence>MDDAYSVQTTAADTNDQDGLETLMALKDGDAFLVADHWGDVKSGADGLFERDTRLLSRFVLTVGRARPSRLSSGVTKDNVFFTCHSTNRPLPPMGGRSAPAGVLHLERRRFLWDRRLFERVRMVNHGVEDILLPLTFEFDADFADIFQVRGTVRAQRGEIHPPVIDGRRVTFSYTGLDGVGRTSCLAFSEPPARLSANRAEFMFSLPRGRSLDLFVECGLDACEQPDEARWRWHAILARLAMRRRLRRGAIVEGGRNQGFNDWLRQSRADIALLVTDLPTGPYPYAGTPWFSTPFGRDGIITAWQMLWIDPGLAKGVLTYLASRQATETNAFMDSAPGKIMHETRGGEMSVLGEVPFGLYYGGVDTTCLFIALAGAYAKRTNDYGTIRALWPHLIAAAGWMSDYGDSNGDGLIDYARAADTGPVEPGLEGLRRLHLPRRRPLSQGAGRPAGGPGLRLRRLEGPSRDGRGAGRRPRRRMGGAGRGAARPGRRALLDGGRGLLRHRSGRRRGAVPRRRLQRRAPAVHGPALA</sequence>
<keyword evidence="4" id="KW-1185">Reference proteome</keyword>
<feature type="region of interest" description="Disordered" evidence="1">
    <location>
        <begin position="436"/>
        <end position="530"/>
    </location>
</feature>
<organism evidence="3 4">
    <name type="scientific">Brevundimonas vancanneytii</name>
    <dbReference type="NCBI Taxonomy" id="1325724"/>
    <lineage>
        <taxon>Bacteria</taxon>
        <taxon>Pseudomonadati</taxon>
        <taxon>Pseudomonadota</taxon>
        <taxon>Alphaproteobacteria</taxon>
        <taxon>Caulobacterales</taxon>
        <taxon>Caulobacteraceae</taxon>
        <taxon>Brevundimonas</taxon>
    </lineage>
</organism>
<protein>
    <recommendedName>
        <fullName evidence="2">Putative glycogen debranching enzyme N-terminal domain-containing protein</fullName>
    </recommendedName>
</protein>
<dbReference type="Pfam" id="PF14742">
    <property type="entry name" value="GDE_N_bis"/>
    <property type="match status" value="1"/>
</dbReference>
<dbReference type="Gene3D" id="1.50.10.10">
    <property type="match status" value="1"/>
</dbReference>
<feature type="domain" description="Putative glycogen debranching enzyme N-terminal" evidence="2">
    <location>
        <begin position="26"/>
        <end position="216"/>
    </location>
</feature>
<dbReference type="InterPro" id="IPR012341">
    <property type="entry name" value="6hp_glycosidase-like_sf"/>
</dbReference>
<feature type="compositionally biased region" description="Basic and acidic residues" evidence="1">
    <location>
        <begin position="458"/>
        <end position="469"/>
    </location>
</feature>
<evidence type="ECO:0000259" key="2">
    <source>
        <dbReference type="Pfam" id="PF14742"/>
    </source>
</evidence>
<dbReference type="Proteomes" id="UP000309952">
    <property type="component" value="Chromosome"/>
</dbReference>
<dbReference type="AlphaFoldDB" id="A0A4P1KD11"/>
<reference evidence="3 4" key="1">
    <citation type="submission" date="2019-04" db="EMBL/GenBank/DDBJ databases">
        <authorList>
            <consortium name="Pathogen Informatics"/>
        </authorList>
    </citation>
    <scope>NUCLEOTIDE SEQUENCE [LARGE SCALE GENOMIC DNA]</scope>
    <source>
        <strain evidence="3 4">NCTC9239</strain>
    </source>
</reference>
<evidence type="ECO:0000256" key="1">
    <source>
        <dbReference type="SAM" id="MobiDB-lite"/>
    </source>
</evidence>
<gene>
    <name evidence="3" type="ORF">NCTC9239_02434</name>
</gene>
<evidence type="ECO:0000313" key="3">
    <source>
        <dbReference type="EMBL" id="VTO17453.1"/>
    </source>
</evidence>
<dbReference type="KEGG" id="bvy:NCTC9239_02434"/>